<organism evidence="1 2">
    <name type="scientific">Trichomonas vaginalis (strain ATCC PRA-98 / G3)</name>
    <dbReference type="NCBI Taxonomy" id="412133"/>
    <lineage>
        <taxon>Eukaryota</taxon>
        <taxon>Metamonada</taxon>
        <taxon>Parabasalia</taxon>
        <taxon>Trichomonadida</taxon>
        <taxon>Trichomonadidae</taxon>
        <taxon>Trichomonas</taxon>
    </lineage>
</organism>
<accession>A2EG28</accession>
<reference evidence="1" key="2">
    <citation type="journal article" date="2007" name="Science">
        <title>Draft genome sequence of the sexually transmitted pathogen Trichomonas vaginalis.</title>
        <authorList>
            <person name="Carlton J.M."/>
            <person name="Hirt R.P."/>
            <person name="Silva J.C."/>
            <person name="Delcher A.L."/>
            <person name="Schatz M."/>
            <person name="Zhao Q."/>
            <person name="Wortman J.R."/>
            <person name="Bidwell S.L."/>
            <person name="Alsmark U.C.M."/>
            <person name="Besteiro S."/>
            <person name="Sicheritz-Ponten T."/>
            <person name="Noel C.J."/>
            <person name="Dacks J.B."/>
            <person name="Foster P.G."/>
            <person name="Simillion C."/>
            <person name="Van de Peer Y."/>
            <person name="Miranda-Saavedra D."/>
            <person name="Barton G.J."/>
            <person name="Westrop G.D."/>
            <person name="Mueller S."/>
            <person name="Dessi D."/>
            <person name="Fiori P.L."/>
            <person name="Ren Q."/>
            <person name="Paulsen I."/>
            <person name="Zhang H."/>
            <person name="Bastida-Corcuera F.D."/>
            <person name="Simoes-Barbosa A."/>
            <person name="Brown M.T."/>
            <person name="Hayes R.D."/>
            <person name="Mukherjee M."/>
            <person name="Okumura C.Y."/>
            <person name="Schneider R."/>
            <person name="Smith A.J."/>
            <person name="Vanacova S."/>
            <person name="Villalvazo M."/>
            <person name="Haas B.J."/>
            <person name="Pertea M."/>
            <person name="Feldblyum T.V."/>
            <person name="Utterback T.R."/>
            <person name="Shu C.L."/>
            <person name="Osoegawa K."/>
            <person name="de Jong P.J."/>
            <person name="Hrdy I."/>
            <person name="Horvathova L."/>
            <person name="Zubacova Z."/>
            <person name="Dolezal P."/>
            <person name="Malik S.B."/>
            <person name="Logsdon J.M. Jr."/>
            <person name="Henze K."/>
            <person name="Gupta A."/>
            <person name="Wang C.C."/>
            <person name="Dunne R.L."/>
            <person name="Upcroft J.A."/>
            <person name="Upcroft P."/>
            <person name="White O."/>
            <person name="Salzberg S.L."/>
            <person name="Tang P."/>
            <person name="Chiu C.-H."/>
            <person name="Lee Y.-S."/>
            <person name="Embley T.M."/>
            <person name="Coombs G.H."/>
            <person name="Mottram J.C."/>
            <person name="Tachezy J."/>
            <person name="Fraser-Liggett C.M."/>
            <person name="Johnson P.J."/>
        </authorList>
    </citation>
    <scope>NUCLEOTIDE SEQUENCE [LARGE SCALE GENOMIC DNA]</scope>
    <source>
        <strain evidence="1">G3</strain>
    </source>
</reference>
<dbReference type="AlphaFoldDB" id="A2EG28"/>
<name>A2EG28_TRIV3</name>
<dbReference type="SUPFAM" id="SSF48371">
    <property type="entry name" value="ARM repeat"/>
    <property type="match status" value="1"/>
</dbReference>
<dbReference type="InParanoid" id="A2EG28"/>
<dbReference type="VEuPathDB" id="TrichDB:TVAG_269150"/>
<keyword evidence="2" id="KW-1185">Reference proteome</keyword>
<reference evidence="1" key="1">
    <citation type="submission" date="2006-10" db="EMBL/GenBank/DDBJ databases">
        <authorList>
            <person name="Amadeo P."/>
            <person name="Zhao Q."/>
            <person name="Wortman J."/>
            <person name="Fraser-Liggett C."/>
            <person name="Carlton J."/>
        </authorList>
    </citation>
    <scope>NUCLEOTIDE SEQUENCE</scope>
    <source>
        <strain evidence="1">G3</strain>
    </source>
</reference>
<dbReference type="Proteomes" id="UP000001542">
    <property type="component" value="Unassembled WGS sequence"/>
</dbReference>
<dbReference type="EMBL" id="DS113379">
    <property type="protein sequence ID" value="EAY08389.1"/>
    <property type="molecule type" value="Genomic_DNA"/>
</dbReference>
<evidence type="ECO:0008006" key="3">
    <source>
        <dbReference type="Google" id="ProtNLM"/>
    </source>
</evidence>
<proteinExistence type="predicted"/>
<dbReference type="SMR" id="A2EG28"/>
<gene>
    <name evidence="1" type="ORF">TVAG_269150</name>
</gene>
<dbReference type="InterPro" id="IPR016024">
    <property type="entry name" value="ARM-type_fold"/>
</dbReference>
<evidence type="ECO:0000313" key="2">
    <source>
        <dbReference type="Proteomes" id="UP000001542"/>
    </source>
</evidence>
<dbReference type="InterPro" id="IPR011989">
    <property type="entry name" value="ARM-like"/>
</dbReference>
<protein>
    <recommendedName>
        <fullName evidence="3">Importin N-terminal domain-containing protein</fullName>
    </recommendedName>
</protein>
<dbReference type="Gene3D" id="1.25.10.10">
    <property type="entry name" value="Leucine-rich Repeat Variant"/>
    <property type="match status" value="1"/>
</dbReference>
<evidence type="ECO:0000313" key="1">
    <source>
        <dbReference type="EMBL" id="EAY08389.1"/>
    </source>
</evidence>
<sequence length="737" mass="82375">MNEENIDPGIQEQINFMFASVTYPTAQQQIQVIFAQTSELKNFANYLFNTIANESLGYSARSAACIQLRHKIRNIPIENRHQIKQLSSTILPKILHSEDPVFTNSVAALIAEVSSEFGSSIFQSFSTTIESLLSDESSLYNGLSLIYELSSNGEVIQGEYLNHLLDYLTYEDPRINLITSNIIKELSSKIPAIIKEQVIIPLISNGEFGSLQEDCIVQIIDSSSNLLQAFSDDYEISEEERYLIYEFFKFCVQSNHDGYAIPAAYALQENSFDLDQDLIEYLFLKISQDEDLCEGTFSQQCASLISETIHRDLETYQEIFGQLIKENIQSPQIHLVKSALRTLSITSELFEDISDIVSYVISQAATNSPTKADAIGCIANIGAINSNFSESALNTIFPSINDPNENIRMEALRSLTVILSALEHPADPYLQNFVLAIQRYKQYEGVNIFNALAAFFRTCTDLESSPNTEPIVTNIISIFMETNESDPLYDAVLSSIRELICCVPDFLVPVFSADGFLIKLKSAIDGDSDLKQVDENTEANNSSLTAPILSFFSACLNNNSEGFSNFPDFLEYLADTCANLITNGTSGSKTCAWEFLSSVLNTEVLNFEKYYEIILEKSQIINCDNECDDVVGNCAYLLYSLLQKIGSNIEQSVLKNILRNMAKSLTMVNDSDDSKNIAVTIMLIMYILQVQTINDVSDVPSDANNYLQTVILELEETEGIPESCLELCQMFKVQQSE</sequence>
<dbReference type="RefSeq" id="XP_001320612.1">
    <property type="nucleotide sequence ID" value="XM_001320577.1"/>
</dbReference>
<dbReference type="VEuPathDB" id="TrichDB:TVAGG3_0842020"/>
<dbReference type="KEGG" id="tva:4766288"/>